<feature type="domain" description="HNH nuclease" evidence="3">
    <location>
        <begin position="225"/>
        <end position="274"/>
    </location>
</feature>
<evidence type="ECO:0000313" key="5">
    <source>
        <dbReference type="Proteomes" id="UP000632535"/>
    </source>
</evidence>
<accession>A0ABQ2B421</accession>
<dbReference type="InterPro" id="IPR011331">
    <property type="entry name" value="Ribosomal_eL37/eL43"/>
</dbReference>
<reference evidence="5" key="1">
    <citation type="journal article" date="2019" name="Int. J. Syst. Evol. Microbiol.">
        <title>The Global Catalogue of Microorganisms (GCM) 10K type strain sequencing project: providing services to taxonomists for standard genome sequencing and annotation.</title>
        <authorList>
            <consortium name="The Broad Institute Genomics Platform"/>
            <consortium name="The Broad Institute Genome Sequencing Center for Infectious Disease"/>
            <person name="Wu L."/>
            <person name="Ma J."/>
        </authorList>
    </citation>
    <scope>NUCLEOTIDE SEQUENCE [LARGE SCALE GENOMIC DNA]</scope>
    <source>
        <strain evidence="5">CCM 8653</strain>
    </source>
</reference>
<dbReference type="InterPro" id="IPR002674">
    <property type="entry name" value="Ribosomal_eL43"/>
</dbReference>
<comment type="caution">
    <text evidence="4">The sequence shown here is derived from an EMBL/GenBank/DDBJ whole genome shotgun (WGS) entry which is preliminary data.</text>
</comment>
<dbReference type="EMBL" id="BMDG01000003">
    <property type="protein sequence ID" value="GGI06070.1"/>
    <property type="molecule type" value="Genomic_DNA"/>
</dbReference>
<dbReference type="InterPro" id="IPR003615">
    <property type="entry name" value="HNH_nuc"/>
</dbReference>
<gene>
    <name evidence="4" type="ORF">GCM10007368_09310</name>
</gene>
<dbReference type="Gene3D" id="2.20.25.30">
    <property type="match status" value="1"/>
</dbReference>
<dbReference type="RefSeq" id="WP_188522512.1">
    <property type="nucleotide sequence ID" value="NZ_BMDG01000003.1"/>
</dbReference>
<dbReference type="Pfam" id="PF13391">
    <property type="entry name" value="HNH_2"/>
    <property type="match status" value="1"/>
</dbReference>
<keyword evidence="2" id="KW-0687">Ribonucleoprotein</keyword>
<protein>
    <recommendedName>
        <fullName evidence="3">HNH nuclease domain-containing protein</fullName>
    </recommendedName>
</protein>
<name>A0ABQ2B421_9MICO</name>
<evidence type="ECO:0000256" key="1">
    <source>
        <dbReference type="ARBA" id="ARBA00022980"/>
    </source>
</evidence>
<dbReference type="Pfam" id="PF01780">
    <property type="entry name" value="Ribosomal_L37ae"/>
    <property type="match status" value="1"/>
</dbReference>
<sequence>MDTDAEHRAWLLMVAGDDRGHAGNSGYDDQVGAYYSWDSKVQNHKNVQVGDVVALWDRKRLLGVSVVEAIEAEPGTKELQRCPACGLTRVKRRADRSWRCDKCRHVFATPVSELVDVTRYRARYDAAWTSLDGLLSAAEIRPLTERPQGFNAIRELSWERFGAALQARDAVQAVSRLASRSADFVWPGLDVRAEFTHGHGQALVRVRRGQRAFREHLLANQGEACAFTGGAPARVLEAGHLYSYARLGEHHEHGGLMLRRDIHRLFDDGMLAVDPDLLRVDVSPELERFSQYSRLHGAGLTARLRDSQVDWLARHWDEHRAHLQLGGGPAATSPGQLSESLARGALWRR</sequence>
<evidence type="ECO:0000259" key="3">
    <source>
        <dbReference type="Pfam" id="PF13391"/>
    </source>
</evidence>
<keyword evidence="1" id="KW-0689">Ribosomal protein</keyword>
<evidence type="ECO:0000313" key="4">
    <source>
        <dbReference type="EMBL" id="GGI06070.1"/>
    </source>
</evidence>
<evidence type="ECO:0000256" key="2">
    <source>
        <dbReference type="ARBA" id="ARBA00023274"/>
    </source>
</evidence>
<dbReference type="Proteomes" id="UP000632535">
    <property type="component" value="Unassembled WGS sequence"/>
</dbReference>
<proteinExistence type="predicted"/>
<keyword evidence="5" id="KW-1185">Reference proteome</keyword>
<organism evidence="4 5">
    <name type="scientific">Isoptericola cucumis</name>
    <dbReference type="NCBI Taxonomy" id="1776856"/>
    <lineage>
        <taxon>Bacteria</taxon>
        <taxon>Bacillati</taxon>
        <taxon>Actinomycetota</taxon>
        <taxon>Actinomycetes</taxon>
        <taxon>Micrococcales</taxon>
        <taxon>Promicromonosporaceae</taxon>
        <taxon>Isoptericola</taxon>
    </lineage>
</organism>